<feature type="domain" description="ABC transporter" evidence="7">
    <location>
        <begin position="2"/>
        <end position="229"/>
    </location>
</feature>
<dbReference type="Pfam" id="PF00005">
    <property type="entry name" value="ABC_tran"/>
    <property type="match status" value="1"/>
</dbReference>
<keyword evidence="4" id="KW-0547">Nucleotide-binding</keyword>
<keyword evidence="6" id="KW-0046">Antibiotic resistance</keyword>
<dbReference type="PANTHER" id="PTHR42711:SF5">
    <property type="entry name" value="ABC TRANSPORTER ATP-BINDING PROTEIN NATA"/>
    <property type="match status" value="1"/>
</dbReference>
<sequence length="290" mass="31145">MLEVRDLHKRFGDKVALDGVSLSVEPGHMFGFVGANGAGKTTTMRITMGVLVPDSGRVLWNGKELTESGRSDFGYMPEERGLYPKMKIAAQIAYFGELAGMTPAVAKRAAGDWLDRLGLGDRGNDFVQDLSLGNQQRVQLAVALVHDPKMLVLDEPFSGLDPIAVDTMATVLQERSEAGVPVVFSSHQLELVERLCDTVGIISAGTMVATGTVAELRARGNRRLRVTVAGATSGWENSVGVPATSVGTDEWVFDTDDDQRVLQAATAAGRVTRFGYDEPSLADIFREASS</sequence>
<dbReference type="InterPro" id="IPR017871">
    <property type="entry name" value="ABC_transporter-like_CS"/>
</dbReference>
<evidence type="ECO:0000256" key="1">
    <source>
        <dbReference type="ARBA" id="ARBA00004202"/>
    </source>
</evidence>
<dbReference type="PROSITE" id="PS50893">
    <property type="entry name" value="ABC_TRANSPORTER_2"/>
    <property type="match status" value="1"/>
</dbReference>
<dbReference type="InterPro" id="IPR027417">
    <property type="entry name" value="P-loop_NTPase"/>
</dbReference>
<dbReference type="RefSeq" id="WP_142041659.1">
    <property type="nucleotide sequence ID" value="NZ_JBHTGS010000001.1"/>
</dbReference>
<name>A0A543AZN1_9ACTN</name>
<dbReference type="PANTHER" id="PTHR42711">
    <property type="entry name" value="ABC TRANSPORTER ATP-BINDING PROTEIN"/>
    <property type="match status" value="1"/>
</dbReference>
<comment type="caution">
    <text evidence="8">The sequence shown here is derived from an EMBL/GenBank/DDBJ whole genome shotgun (WGS) entry which is preliminary data.</text>
</comment>
<protein>
    <submittedName>
        <fullName evidence="8">ABC-2 type transport system ATP-binding protein</fullName>
    </submittedName>
</protein>
<evidence type="ECO:0000256" key="6">
    <source>
        <dbReference type="ARBA" id="ARBA00023251"/>
    </source>
</evidence>
<dbReference type="GO" id="GO:0005524">
    <property type="term" value="F:ATP binding"/>
    <property type="evidence" value="ECO:0007669"/>
    <property type="project" value="UniProtKB-KW"/>
</dbReference>
<evidence type="ECO:0000313" key="8">
    <source>
        <dbReference type="EMBL" id="TQL77960.1"/>
    </source>
</evidence>
<evidence type="ECO:0000313" key="9">
    <source>
        <dbReference type="Proteomes" id="UP000317043"/>
    </source>
</evidence>
<dbReference type="GO" id="GO:0005886">
    <property type="term" value="C:plasma membrane"/>
    <property type="evidence" value="ECO:0007669"/>
    <property type="project" value="UniProtKB-SubCell"/>
</dbReference>
<dbReference type="SMART" id="SM00382">
    <property type="entry name" value="AAA"/>
    <property type="match status" value="1"/>
</dbReference>
<comment type="similarity">
    <text evidence="2">Belongs to the ABC transporter superfamily.</text>
</comment>
<reference evidence="8 9" key="1">
    <citation type="submission" date="2019-06" db="EMBL/GenBank/DDBJ databases">
        <title>Sequencing the genomes of 1000 actinobacteria strains.</title>
        <authorList>
            <person name="Klenk H.-P."/>
        </authorList>
    </citation>
    <scope>NUCLEOTIDE SEQUENCE [LARGE SCALE GENOMIC DNA]</scope>
    <source>
        <strain evidence="8 9">DSM 45928</strain>
    </source>
</reference>
<dbReference type="Proteomes" id="UP000317043">
    <property type="component" value="Unassembled WGS sequence"/>
</dbReference>
<organism evidence="8 9">
    <name type="scientific">Stackebrandtia endophytica</name>
    <dbReference type="NCBI Taxonomy" id="1496996"/>
    <lineage>
        <taxon>Bacteria</taxon>
        <taxon>Bacillati</taxon>
        <taxon>Actinomycetota</taxon>
        <taxon>Actinomycetes</taxon>
        <taxon>Glycomycetales</taxon>
        <taxon>Glycomycetaceae</taxon>
        <taxon>Stackebrandtia</taxon>
    </lineage>
</organism>
<dbReference type="GO" id="GO:0016887">
    <property type="term" value="F:ATP hydrolysis activity"/>
    <property type="evidence" value="ECO:0007669"/>
    <property type="project" value="InterPro"/>
</dbReference>
<evidence type="ECO:0000256" key="2">
    <source>
        <dbReference type="ARBA" id="ARBA00005417"/>
    </source>
</evidence>
<dbReference type="InterPro" id="IPR003439">
    <property type="entry name" value="ABC_transporter-like_ATP-bd"/>
</dbReference>
<dbReference type="InterPro" id="IPR003593">
    <property type="entry name" value="AAA+_ATPase"/>
</dbReference>
<proteinExistence type="inferred from homology"/>
<dbReference type="SUPFAM" id="SSF52540">
    <property type="entry name" value="P-loop containing nucleoside triphosphate hydrolases"/>
    <property type="match status" value="1"/>
</dbReference>
<dbReference type="Pfam" id="PF13732">
    <property type="entry name" value="DrrA1-3_C"/>
    <property type="match status" value="1"/>
</dbReference>
<dbReference type="Gene3D" id="3.40.50.300">
    <property type="entry name" value="P-loop containing nucleotide triphosphate hydrolases"/>
    <property type="match status" value="1"/>
</dbReference>
<dbReference type="InterPro" id="IPR050763">
    <property type="entry name" value="ABC_transporter_ATP-binding"/>
</dbReference>
<keyword evidence="5 8" id="KW-0067">ATP-binding</keyword>
<dbReference type="InParanoid" id="A0A543AZN1"/>
<dbReference type="AlphaFoldDB" id="A0A543AZN1"/>
<accession>A0A543AZN1</accession>
<dbReference type="EMBL" id="VFOW01000001">
    <property type="protein sequence ID" value="TQL77960.1"/>
    <property type="molecule type" value="Genomic_DNA"/>
</dbReference>
<evidence type="ECO:0000256" key="4">
    <source>
        <dbReference type="ARBA" id="ARBA00022741"/>
    </source>
</evidence>
<dbReference type="PROSITE" id="PS00211">
    <property type="entry name" value="ABC_TRANSPORTER_1"/>
    <property type="match status" value="1"/>
</dbReference>
<comment type="subcellular location">
    <subcellularLocation>
        <location evidence="1">Cell membrane</location>
        <topology evidence="1">Peripheral membrane protein</topology>
    </subcellularLocation>
</comment>
<gene>
    <name evidence="8" type="ORF">FB566_3535</name>
</gene>
<keyword evidence="3" id="KW-0813">Transport</keyword>
<dbReference type="GO" id="GO:0046677">
    <property type="term" value="P:response to antibiotic"/>
    <property type="evidence" value="ECO:0007669"/>
    <property type="project" value="UniProtKB-KW"/>
</dbReference>
<dbReference type="OrthoDB" id="9804819at2"/>
<evidence type="ECO:0000256" key="3">
    <source>
        <dbReference type="ARBA" id="ARBA00022448"/>
    </source>
</evidence>
<evidence type="ECO:0000259" key="7">
    <source>
        <dbReference type="PROSITE" id="PS50893"/>
    </source>
</evidence>
<keyword evidence="9" id="KW-1185">Reference proteome</keyword>
<dbReference type="InterPro" id="IPR025302">
    <property type="entry name" value="DrrA1/2-like_C"/>
</dbReference>
<evidence type="ECO:0000256" key="5">
    <source>
        <dbReference type="ARBA" id="ARBA00022840"/>
    </source>
</evidence>